<feature type="domain" description="Peptidase M1 membrane alanine aminopeptidase" evidence="14">
    <location>
        <begin position="235"/>
        <end position="447"/>
    </location>
</feature>
<dbReference type="Pfam" id="PF11838">
    <property type="entry name" value="ERAP1_C"/>
    <property type="match status" value="1"/>
</dbReference>
<proteinExistence type="inferred from homology"/>
<dbReference type="InterPro" id="IPR042097">
    <property type="entry name" value="Aminopeptidase_N-like_N_sf"/>
</dbReference>
<gene>
    <name evidence="17" type="primary">pepN</name>
    <name evidence="17" type="ORF">N2K95_09980</name>
</gene>
<keyword evidence="18" id="KW-1185">Reference proteome</keyword>
<keyword evidence="8" id="KW-0479">Metal-binding</keyword>
<feature type="domain" description="Aminopeptidase N-like N-terminal" evidence="16">
    <location>
        <begin position="19"/>
        <end position="191"/>
    </location>
</feature>
<dbReference type="Proteomes" id="UP001059859">
    <property type="component" value="Chromosome"/>
</dbReference>
<dbReference type="SUPFAM" id="SSF55486">
    <property type="entry name" value="Metalloproteases ('zincins'), catalytic domain"/>
    <property type="match status" value="1"/>
</dbReference>
<evidence type="ECO:0000256" key="10">
    <source>
        <dbReference type="ARBA" id="ARBA00022833"/>
    </source>
</evidence>
<keyword evidence="6 17" id="KW-0031">Aminopeptidase</keyword>
<dbReference type="Gene3D" id="2.60.40.1730">
    <property type="entry name" value="tricorn interacting facor f3 domain"/>
    <property type="match status" value="1"/>
</dbReference>
<dbReference type="PRINTS" id="PR00756">
    <property type="entry name" value="ALADIPTASE"/>
</dbReference>
<name>A0ABY5YXN0_9MICC</name>
<evidence type="ECO:0000256" key="1">
    <source>
        <dbReference type="ARBA" id="ARBA00000098"/>
    </source>
</evidence>
<feature type="domain" description="ERAP1-like C-terminal" evidence="15">
    <location>
        <begin position="531"/>
        <end position="840"/>
    </location>
</feature>
<dbReference type="InterPro" id="IPR001930">
    <property type="entry name" value="Peptidase_M1"/>
</dbReference>
<keyword evidence="11" id="KW-0482">Metalloprotease</keyword>
<evidence type="ECO:0000259" key="16">
    <source>
        <dbReference type="Pfam" id="PF17900"/>
    </source>
</evidence>
<keyword evidence="10" id="KW-0862">Zinc</keyword>
<evidence type="ECO:0000259" key="15">
    <source>
        <dbReference type="Pfam" id="PF11838"/>
    </source>
</evidence>
<dbReference type="InterPro" id="IPR045357">
    <property type="entry name" value="Aminopeptidase_N-like_N"/>
</dbReference>
<evidence type="ECO:0000256" key="6">
    <source>
        <dbReference type="ARBA" id="ARBA00022438"/>
    </source>
</evidence>
<comment type="catalytic activity">
    <reaction evidence="1">
        <text>Release of an N-terminal amino acid, Xaa-|-Yaa- from a peptide, amide or arylamide. Xaa is preferably Ala, but may be most amino acids including Pro (slow action). When a terminal hydrophobic residue is followed by a prolyl residue, the two may be released as an intact Xaa-Pro dipeptide.</text>
        <dbReference type="EC" id="3.4.11.2"/>
    </reaction>
</comment>
<dbReference type="CDD" id="cd09602">
    <property type="entry name" value="M1_APN"/>
    <property type="match status" value="1"/>
</dbReference>
<sequence length="850" mass="94052">MNLTRSEARERAELLNVESYDVNLDLTRGETVFGSTTVVRFSARPGTSTFIDAVTDTVHRITLNGVSLDPAEVSDGVRIALPNLAESNELVVDADARYMNTGEGLHRFVDPVDNEVYLYSQFEVPDSRRMFAVFEQPDLKATFRFTVTAPSHWDVISNSPTPQPLAAGDLADASPRSTWAFEPTPRISSYITALIAGPYQSVRSELTSSDGRTIPLGVFARRSLMQFMDAENIFELTRQGFAFYEEQFGTPYPFEKYDQLFVPEFNAGAMENAGAVTFLESYVFRSRVTDATVERRAVTILHELAHMWFGDLVTMRWWNDLWLNESFAEFMSTLAAAEATEFKQAWTTFASLEKAWAYRQDQLPTTHPIVAEIRDLEDVQVNFDGITYAKGASVLKQLVAWVGQDKFMAGVREYFGKHAWHNTELSDLLSELETASGRDLKEWSAQWLETAGVNTLRPALETDADGTITSFAVLQSAIEEYPTLRPHRLAIGFYNPDEDGRLQRTHRVELDVDGERTEVPELTGQPRPALLLLNDDDLAYAKIRLDDASQHTATRSLRNIADSLPRTLVWASAWDAARDAEIPARNYVELVLQNIASESDSTVVQVLLRQLATTLAFYVSPDDREPMTAAAADSLWELASAAEPASDSQLQFVKAFAAHAASGEQLDTLAGLFAGSQSLEGLEIDADLRWELLTGLVAGGRMGAADIDAELERDATATGALAGAMARAALPTAEAKAAAWEAIVERSDMPNAAQRSAIAGFMRVHDAGLLEPYAQKYFDSIRDVWASRTHEIAQQIAVGLYPTRLTRQETVDATDAFLADLGDDSPSLRRLILENRDGVVRALKAQAADR</sequence>
<evidence type="ECO:0000256" key="3">
    <source>
        <dbReference type="ARBA" id="ARBA00010136"/>
    </source>
</evidence>
<accession>A0ABY5YXN0</accession>
<evidence type="ECO:0000256" key="7">
    <source>
        <dbReference type="ARBA" id="ARBA00022670"/>
    </source>
</evidence>
<dbReference type="InterPro" id="IPR024571">
    <property type="entry name" value="ERAP1-like_C_dom"/>
</dbReference>
<keyword evidence="9 17" id="KW-0378">Hydrolase</keyword>
<dbReference type="InterPro" id="IPR027268">
    <property type="entry name" value="Peptidase_M4/M1_CTD_sf"/>
</dbReference>
<dbReference type="InterPro" id="IPR012778">
    <property type="entry name" value="Pept_M1_aminopeptidase"/>
</dbReference>
<comment type="similarity">
    <text evidence="3">Belongs to the peptidase M1 family.</text>
</comment>
<dbReference type="Pfam" id="PF17900">
    <property type="entry name" value="Peptidase_M1_N"/>
    <property type="match status" value="1"/>
</dbReference>
<evidence type="ECO:0000313" key="18">
    <source>
        <dbReference type="Proteomes" id="UP001059859"/>
    </source>
</evidence>
<evidence type="ECO:0000256" key="13">
    <source>
        <dbReference type="ARBA" id="ARBA00031533"/>
    </source>
</evidence>
<dbReference type="InterPro" id="IPR014782">
    <property type="entry name" value="Peptidase_M1_dom"/>
</dbReference>
<comment type="cofactor">
    <cofactor evidence="2">
        <name>Zn(2+)</name>
        <dbReference type="ChEBI" id="CHEBI:29105"/>
    </cofactor>
</comment>
<dbReference type="PANTHER" id="PTHR11533:SF174">
    <property type="entry name" value="PUROMYCIN-SENSITIVE AMINOPEPTIDASE-RELATED"/>
    <property type="match status" value="1"/>
</dbReference>
<protein>
    <recommendedName>
        <fullName evidence="5">Aminopeptidase N</fullName>
        <ecNumber evidence="4">3.4.11.2</ecNumber>
    </recommendedName>
    <alternativeName>
        <fullName evidence="12">Alanine aminopeptidase</fullName>
    </alternativeName>
    <alternativeName>
        <fullName evidence="13">Lysyl aminopeptidase</fullName>
    </alternativeName>
</protein>
<dbReference type="SUPFAM" id="SSF63737">
    <property type="entry name" value="Leukotriene A4 hydrolase N-terminal domain"/>
    <property type="match status" value="1"/>
</dbReference>
<dbReference type="EC" id="3.4.11.2" evidence="4"/>
<keyword evidence="7" id="KW-0645">Protease</keyword>
<dbReference type="Gene3D" id="1.10.390.10">
    <property type="entry name" value="Neutral Protease Domain 2"/>
    <property type="match status" value="1"/>
</dbReference>
<dbReference type="GO" id="GO:0016285">
    <property type="term" value="F:alanyl aminopeptidase activity"/>
    <property type="evidence" value="ECO:0007669"/>
    <property type="project" value="UniProtKB-EC"/>
</dbReference>
<evidence type="ECO:0000256" key="5">
    <source>
        <dbReference type="ARBA" id="ARBA00015611"/>
    </source>
</evidence>
<evidence type="ECO:0000256" key="2">
    <source>
        <dbReference type="ARBA" id="ARBA00001947"/>
    </source>
</evidence>
<evidence type="ECO:0000256" key="11">
    <source>
        <dbReference type="ARBA" id="ARBA00023049"/>
    </source>
</evidence>
<evidence type="ECO:0000256" key="8">
    <source>
        <dbReference type="ARBA" id="ARBA00022723"/>
    </source>
</evidence>
<dbReference type="RefSeq" id="WP_260653781.1">
    <property type="nucleotide sequence ID" value="NZ_CP104275.1"/>
</dbReference>
<evidence type="ECO:0000313" key="17">
    <source>
        <dbReference type="EMBL" id="UWX98719.1"/>
    </source>
</evidence>
<evidence type="ECO:0000256" key="4">
    <source>
        <dbReference type="ARBA" id="ARBA00012564"/>
    </source>
</evidence>
<dbReference type="NCBIfam" id="TIGR02412">
    <property type="entry name" value="pepN_strep_liv"/>
    <property type="match status" value="1"/>
</dbReference>
<dbReference type="Pfam" id="PF01433">
    <property type="entry name" value="Peptidase_M1"/>
    <property type="match status" value="1"/>
</dbReference>
<dbReference type="EMBL" id="CP104275">
    <property type="protein sequence ID" value="UWX98719.1"/>
    <property type="molecule type" value="Genomic_DNA"/>
</dbReference>
<reference evidence="17" key="1">
    <citation type="submission" date="2022-09" db="EMBL/GenBank/DDBJ databases">
        <title>Novel species in genus Arthrobacter.</title>
        <authorList>
            <person name="Liu Y."/>
        </authorList>
    </citation>
    <scope>NUCLEOTIDE SEQUENCE</scope>
    <source>
        <strain evidence="17">Zg-Y815</strain>
    </source>
</reference>
<evidence type="ECO:0000256" key="12">
    <source>
        <dbReference type="ARBA" id="ARBA00029811"/>
    </source>
</evidence>
<evidence type="ECO:0000256" key="9">
    <source>
        <dbReference type="ARBA" id="ARBA00022801"/>
    </source>
</evidence>
<dbReference type="PANTHER" id="PTHR11533">
    <property type="entry name" value="PROTEASE M1 ZINC METALLOPROTEASE"/>
    <property type="match status" value="1"/>
</dbReference>
<dbReference type="InterPro" id="IPR050344">
    <property type="entry name" value="Peptidase_M1_aminopeptidases"/>
</dbReference>
<evidence type="ECO:0000259" key="14">
    <source>
        <dbReference type="Pfam" id="PF01433"/>
    </source>
</evidence>
<organism evidence="17 18">
    <name type="scientific">Arthrobacter zhaoxinii</name>
    <dbReference type="NCBI Taxonomy" id="2964616"/>
    <lineage>
        <taxon>Bacteria</taxon>
        <taxon>Bacillati</taxon>
        <taxon>Actinomycetota</taxon>
        <taxon>Actinomycetes</taxon>
        <taxon>Micrococcales</taxon>
        <taxon>Micrococcaceae</taxon>
        <taxon>Arthrobacter</taxon>
    </lineage>
</organism>